<evidence type="ECO:0000313" key="4">
    <source>
        <dbReference type="Proteomes" id="UP001067708"/>
    </source>
</evidence>
<dbReference type="InterPro" id="IPR011006">
    <property type="entry name" value="CheY-like_superfamily"/>
</dbReference>
<reference evidence="3" key="1">
    <citation type="submission" date="2022-09" db="EMBL/GenBank/DDBJ databases">
        <title>Genome analysis and characterization of larvicidal activity of Brevibacillus strains.</title>
        <authorList>
            <person name="Patrusheva E.V."/>
            <person name="Izotova A.O."/>
            <person name="Toshchakov S.V."/>
            <person name="Sineoky S.P."/>
        </authorList>
    </citation>
    <scope>NUCLEOTIDE SEQUENCE</scope>
    <source>
        <strain evidence="3">VKPM_B-13244</strain>
    </source>
</reference>
<accession>A0ABT4HQX8</accession>
<sequence length="92" mass="11092">MLDDLLPEKSGWKVLKYIRTISSRVIILTVCRRLNQKITRFDQGTDDYYEDRDRAVDQEMKRIRRTLQNWAIGAGDIYTLRELGYRFYVNEK</sequence>
<dbReference type="EMBL" id="JAPTNG010000001">
    <property type="protein sequence ID" value="MCZ0829210.1"/>
    <property type="molecule type" value="Genomic_DNA"/>
</dbReference>
<protein>
    <recommendedName>
        <fullName evidence="5">OmpR/PhoB-type domain-containing protein</fullName>
    </recommendedName>
</protein>
<dbReference type="Proteomes" id="UP001067708">
    <property type="component" value="Unassembled WGS sequence"/>
</dbReference>
<evidence type="ECO:0000256" key="1">
    <source>
        <dbReference type="ARBA" id="ARBA00023015"/>
    </source>
</evidence>
<comment type="caution">
    <text evidence="3">The sequence shown here is derived from an EMBL/GenBank/DDBJ whole genome shotgun (WGS) entry which is preliminary data.</text>
</comment>
<organism evidence="3 4">
    <name type="scientific">Brevibacillus halotolerans</name>
    <dbReference type="NCBI Taxonomy" id="1507437"/>
    <lineage>
        <taxon>Bacteria</taxon>
        <taxon>Bacillati</taxon>
        <taxon>Bacillota</taxon>
        <taxon>Bacilli</taxon>
        <taxon>Bacillales</taxon>
        <taxon>Paenibacillaceae</taxon>
        <taxon>Brevibacillus</taxon>
    </lineage>
</organism>
<dbReference type="SUPFAM" id="SSF46894">
    <property type="entry name" value="C-terminal effector domain of the bipartite response regulators"/>
    <property type="match status" value="1"/>
</dbReference>
<keyword evidence="1" id="KW-0805">Transcription regulation</keyword>
<keyword evidence="4" id="KW-1185">Reference proteome</keyword>
<dbReference type="InterPro" id="IPR016032">
    <property type="entry name" value="Sig_transdc_resp-reg_C-effctor"/>
</dbReference>
<evidence type="ECO:0000256" key="2">
    <source>
        <dbReference type="ARBA" id="ARBA00023163"/>
    </source>
</evidence>
<gene>
    <name evidence="3" type="ORF">O0535_00190</name>
</gene>
<name>A0ABT4HQX8_9BACL</name>
<proteinExistence type="predicted"/>
<keyword evidence="2" id="KW-0804">Transcription</keyword>
<evidence type="ECO:0008006" key="5">
    <source>
        <dbReference type="Google" id="ProtNLM"/>
    </source>
</evidence>
<evidence type="ECO:0000313" key="3">
    <source>
        <dbReference type="EMBL" id="MCZ0829210.1"/>
    </source>
</evidence>
<dbReference type="SUPFAM" id="SSF52172">
    <property type="entry name" value="CheY-like"/>
    <property type="match status" value="1"/>
</dbReference>